<accession>A0A3N4K5Z7</accession>
<evidence type="ECO:0000313" key="2">
    <source>
        <dbReference type="EMBL" id="RPB05977.1"/>
    </source>
</evidence>
<evidence type="ECO:0000256" key="1">
    <source>
        <dbReference type="SAM" id="MobiDB-lite"/>
    </source>
</evidence>
<sequence length="72" mass="7698">MCFGFIKIWRRENRKPSAIIAEKSASASTSRASPPTPKAVYKSPPNLGPDPYTTAAAALDSAPVVKNEKPLV</sequence>
<dbReference type="EMBL" id="ML120351">
    <property type="protein sequence ID" value="RPB05977.1"/>
    <property type="molecule type" value="Genomic_DNA"/>
</dbReference>
<reference evidence="2 3" key="1">
    <citation type="journal article" date="2018" name="Nat. Ecol. Evol.">
        <title>Pezizomycetes genomes reveal the molecular basis of ectomycorrhizal truffle lifestyle.</title>
        <authorList>
            <person name="Murat C."/>
            <person name="Payen T."/>
            <person name="Noel B."/>
            <person name="Kuo A."/>
            <person name="Morin E."/>
            <person name="Chen J."/>
            <person name="Kohler A."/>
            <person name="Krizsan K."/>
            <person name="Balestrini R."/>
            <person name="Da Silva C."/>
            <person name="Montanini B."/>
            <person name="Hainaut M."/>
            <person name="Levati E."/>
            <person name="Barry K.W."/>
            <person name="Belfiori B."/>
            <person name="Cichocki N."/>
            <person name="Clum A."/>
            <person name="Dockter R.B."/>
            <person name="Fauchery L."/>
            <person name="Guy J."/>
            <person name="Iotti M."/>
            <person name="Le Tacon F."/>
            <person name="Lindquist E.A."/>
            <person name="Lipzen A."/>
            <person name="Malagnac F."/>
            <person name="Mello A."/>
            <person name="Molinier V."/>
            <person name="Miyauchi S."/>
            <person name="Poulain J."/>
            <person name="Riccioni C."/>
            <person name="Rubini A."/>
            <person name="Sitrit Y."/>
            <person name="Splivallo R."/>
            <person name="Traeger S."/>
            <person name="Wang M."/>
            <person name="Zifcakova L."/>
            <person name="Wipf D."/>
            <person name="Zambonelli A."/>
            <person name="Paolocci F."/>
            <person name="Nowrousian M."/>
            <person name="Ottonello S."/>
            <person name="Baldrian P."/>
            <person name="Spatafora J.W."/>
            <person name="Henrissat B."/>
            <person name="Nagy L.G."/>
            <person name="Aury J.M."/>
            <person name="Wincker P."/>
            <person name="Grigoriev I.V."/>
            <person name="Bonfante P."/>
            <person name="Martin F.M."/>
        </authorList>
    </citation>
    <scope>NUCLEOTIDE SEQUENCE [LARGE SCALE GENOMIC DNA]</scope>
    <source>
        <strain evidence="2 3">120613-1</strain>
    </source>
</reference>
<feature type="non-terminal residue" evidence="2">
    <location>
        <position position="72"/>
    </location>
</feature>
<proteinExistence type="predicted"/>
<gene>
    <name evidence="2" type="ORF">L873DRAFT_1796863</name>
</gene>
<protein>
    <submittedName>
        <fullName evidence="2">Uncharacterized protein</fullName>
    </submittedName>
</protein>
<evidence type="ECO:0000313" key="3">
    <source>
        <dbReference type="Proteomes" id="UP000276215"/>
    </source>
</evidence>
<organism evidence="2 3">
    <name type="scientific">Choiromyces venosus 120613-1</name>
    <dbReference type="NCBI Taxonomy" id="1336337"/>
    <lineage>
        <taxon>Eukaryota</taxon>
        <taxon>Fungi</taxon>
        <taxon>Dikarya</taxon>
        <taxon>Ascomycota</taxon>
        <taxon>Pezizomycotina</taxon>
        <taxon>Pezizomycetes</taxon>
        <taxon>Pezizales</taxon>
        <taxon>Tuberaceae</taxon>
        <taxon>Choiromyces</taxon>
    </lineage>
</organism>
<feature type="region of interest" description="Disordered" evidence="1">
    <location>
        <begin position="20"/>
        <end position="47"/>
    </location>
</feature>
<dbReference type="Proteomes" id="UP000276215">
    <property type="component" value="Unassembled WGS sequence"/>
</dbReference>
<feature type="compositionally biased region" description="Low complexity" evidence="1">
    <location>
        <begin position="20"/>
        <end position="33"/>
    </location>
</feature>
<dbReference type="AlphaFoldDB" id="A0A3N4K5Z7"/>
<keyword evidence="3" id="KW-1185">Reference proteome</keyword>
<name>A0A3N4K5Z7_9PEZI</name>